<protein>
    <submittedName>
        <fullName evidence="4">DUF881 domain-containing protein</fullName>
    </submittedName>
</protein>
<evidence type="ECO:0000256" key="1">
    <source>
        <dbReference type="ARBA" id="ARBA00009108"/>
    </source>
</evidence>
<evidence type="ECO:0000313" key="5">
    <source>
        <dbReference type="Proteomes" id="UP000800981"/>
    </source>
</evidence>
<feature type="compositionally biased region" description="Basic and acidic residues" evidence="3">
    <location>
        <begin position="90"/>
        <end position="101"/>
    </location>
</feature>
<reference evidence="4 5" key="1">
    <citation type="submission" date="2020-03" db="EMBL/GenBank/DDBJ databases">
        <title>Two novel Motilibacter sp.</title>
        <authorList>
            <person name="Liu S."/>
        </authorList>
    </citation>
    <scope>NUCLEOTIDE SEQUENCE [LARGE SCALE GENOMIC DNA]</scope>
    <source>
        <strain evidence="4 5">E257</strain>
    </source>
</reference>
<comment type="similarity">
    <text evidence="1">Belongs to the UPF0749 family.</text>
</comment>
<sequence>MTDGGKAAGRTPANGDATSAGSRPAEAESAEHERVEEAAAGEPVEGTAAEESAADEPVESIAAEKTALGNQAADELPGNQGADDEPAQDEPAKGEPAKGEPAKNGASAEPTADARPQPPSAPSAPGTSQETGPQPAPDVPAVPGAAGATPAGRLSALRPLLGTNRRQIAIAALLALVGFAGAVQARTTHDAGLTGLRQADLVRILDDVDERAARLRAEERELEESYEQLASGSGGSGAAIEDAQRRADVLGILAGTLPAQGPGIELRIPDPGGAVPASQLLDAVQELRDAGAEAMQLGDVRVVASTAFLDASDDSGPAVSVDGVRVEPPYQLRAIGDPDALESALGIPGGVLESLQAAGLRPDVARRSSLEIDALHAEKDAQYARPAADESGG</sequence>
<feature type="region of interest" description="Disordered" evidence="3">
    <location>
        <begin position="1"/>
        <end position="150"/>
    </location>
</feature>
<feature type="compositionally biased region" description="Low complexity" evidence="3">
    <location>
        <begin position="141"/>
        <end position="150"/>
    </location>
</feature>
<dbReference type="Proteomes" id="UP000800981">
    <property type="component" value="Unassembled WGS sequence"/>
</dbReference>
<feature type="coiled-coil region" evidence="2">
    <location>
        <begin position="205"/>
        <end position="232"/>
    </location>
</feature>
<dbReference type="Gene3D" id="3.30.70.1880">
    <property type="entry name" value="Protein of unknown function DUF881"/>
    <property type="match status" value="1"/>
</dbReference>
<dbReference type="RefSeq" id="WP_166281636.1">
    <property type="nucleotide sequence ID" value="NZ_JAANNP010000005.1"/>
</dbReference>
<evidence type="ECO:0000256" key="3">
    <source>
        <dbReference type="SAM" id="MobiDB-lite"/>
    </source>
</evidence>
<organism evidence="4 5">
    <name type="scientific">Motilibacter deserti</name>
    <dbReference type="NCBI Taxonomy" id="2714956"/>
    <lineage>
        <taxon>Bacteria</taxon>
        <taxon>Bacillati</taxon>
        <taxon>Actinomycetota</taxon>
        <taxon>Actinomycetes</taxon>
        <taxon>Motilibacterales</taxon>
        <taxon>Motilibacteraceae</taxon>
        <taxon>Motilibacter</taxon>
    </lineage>
</organism>
<dbReference type="PANTHER" id="PTHR37313">
    <property type="entry name" value="UPF0749 PROTEIN RV1825"/>
    <property type="match status" value="1"/>
</dbReference>
<evidence type="ECO:0000313" key="4">
    <source>
        <dbReference type="EMBL" id="NHC14278.1"/>
    </source>
</evidence>
<keyword evidence="5" id="KW-1185">Reference proteome</keyword>
<dbReference type="InterPro" id="IPR010273">
    <property type="entry name" value="DUF881"/>
</dbReference>
<comment type="caution">
    <text evidence="4">The sequence shown here is derived from an EMBL/GenBank/DDBJ whole genome shotgun (WGS) entry which is preliminary data.</text>
</comment>
<feature type="compositionally biased region" description="Low complexity" evidence="3">
    <location>
        <begin position="38"/>
        <end position="51"/>
    </location>
</feature>
<proteinExistence type="inferred from homology"/>
<accession>A0ABX0GTP7</accession>
<evidence type="ECO:0000256" key="2">
    <source>
        <dbReference type="SAM" id="Coils"/>
    </source>
</evidence>
<gene>
    <name evidence="4" type="ORF">G9H71_10850</name>
</gene>
<dbReference type="Pfam" id="PF05949">
    <property type="entry name" value="DUF881"/>
    <property type="match status" value="1"/>
</dbReference>
<keyword evidence="2" id="KW-0175">Coiled coil</keyword>
<dbReference type="PANTHER" id="PTHR37313:SF2">
    <property type="entry name" value="UPF0749 PROTEIN YLXX"/>
    <property type="match status" value="1"/>
</dbReference>
<feature type="compositionally biased region" description="Basic and acidic residues" evidence="3">
    <location>
        <begin position="25"/>
        <end position="37"/>
    </location>
</feature>
<name>A0ABX0GTP7_9ACTN</name>
<dbReference type="EMBL" id="JAANNP010000005">
    <property type="protein sequence ID" value="NHC14278.1"/>
    <property type="molecule type" value="Genomic_DNA"/>
</dbReference>